<sequence length="939" mass="97722">MRLIFAFIMTVLTSPAPASWLRRPAARAAAAAVIVLVLVVAAGAAWDPSGLLAPVSGRGLPLLGTGSAYQWAPLLVGLPVLLAATALPLLLLAGSRPQRSAWWVFLVTWATVLGAGALATAVTGLVAAAPMIGPHLSAGATLRFTFAVSGFAATKFLLIGPLVAAAAALAFRLGPAGTTTNTTTATATATAGFGETAGKPTGIRAVPPKSADDTASPKADDAALATDAAPVDDAALAHSSALPDAGDGESGWWHWRVTDVGFVVAGMYVVVMVVAAAFGERWWRGGPVGYALSDTLLGANAAAEPGFPAGVVVFLGSFWLVVRALWRRQARRTLPAVAVTVWLAATVAGLGLGVLGAVTAATAHAPFDGGPDIWWIATTLLSVATGIGYGVTTGLVGALGTAAGWRWRSRSRAALDSAYRDPSRWWHITVPAFVLLLAVPLLTRAPAAPGPRPVEPATPVAVSGGLERLHLLPAAGEDALPVIGDVTGRQVILRGVNVNQLIDYHLRDPAIPATAPLTDADFAGIAALGFNVVRLGMSWSQLEPRRGEFDQSYLQQIRAAVASAKAHGIYVVLDMHQDAWGNALARPDQQCGGGTTPTRGWDGAPAWATITDGTLHCQFLARDLAPAVATAYSNFYTDRDGIQTELVKAWAFVAQAFANEPAVAGYDLLNEPGIGANPPISSGLLLGRYYDAAITAIRDAERAGRGFAHLVFFEPSVLWSGLAFDVTPPPGFTDDRLLVFAPHPYSESISMDQGFGLTIATIERNLTVSARAAAAYGAALWPGEWGWFGDPAVDGATVARFGATQDRRGLGGAFWVWKQGCGSPETGPHAKTSGNLAGVDCVTGAPIAPPTGFAQPLSRAYPKRFPGLLRTLEATGGGLRFSAWAAADGADCRLDIWVPGDAQPVLRTENIRDVKSLRVPGGWQVTGCARGDYTVRITR</sequence>
<keyword evidence="6" id="KW-1185">Reference proteome</keyword>
<evidence type="ECO:0000313" key="5">
    <source>
        <dbReference type="EMBL" id="GIF86406.1"/>
    </source>
</evidence>
<feature type="transmembrane region" description="Helical" evidence="3">
    <location>
        <begin position="144"/>
        <end position="171"/>
    </location>
</feature>
<dbReference type="Pfam" id="PF00150">
    <property type="entry name" value="Cellulase"/>
    <property type="match status" value="1"/>
</dbReference>
<evidence type="ECO:0000256" key="3">
    <source>
        <dbReference type="SAM" id="Phobius"/>
    </source>
</evidence>
<keyword evidence="2" id="KW-0326">Glycosidase</keyword>
<name>A0A8J3JK40_9ACTN</name>
<feature type="transmembrane region" description="Helical" evidence="3">
    <location>
        <begin position="338"/>
        <end position="361"/>
    </location>
</feature>
<dbReference type="InterPro" id="IPR017853">
    <property type="entry name" value="GH"/>
</dbReference>
<dbReference type="InterPro" id="IPR052066">
    <property type="entry name" value="Glycosphingolipid_Hydrolases"/>
</dbReference>
<dbReference type="GO" id="GO:0004553">
    <property type="term" value="F:hydrolase activity, hydrolyzing O-glycosyl compounds"/>
    <property type="evidence" value="ECO:0007669"/>
    <property type="project" value="InterPro"/>
</dbReference>
<feature type="transmembrane region" description="Helical" evidence="3">
    <location>
        <begin position="68"/>
        <end position="91"/>
    </location>
</feature>
<protein>
    <recommendedName>
        <fullName evidence="4">Glycoside hydrolase family 5 domain-containing protein</fullName>
    </recommendedName>
</protein>
<organism evidence="5 6">
    <name type="scientific">Catellatospora bangladeshensis</name>
    <dbReference type="NCBI Taxonomy" id="310355"/>
    <lineage>
        <taxon>Bacteria</taxon>
        <taxon>Bacillati</taxon>
        <taxon>Actinomycetota</taxon>
        <taxon>Actinomycetes</taxon>
        <taxon>Micromonosporales</taxon>
        <taxon>Micromonosporaceae</taxon>
        <taxon>Catellatospora</taxon>
    </lineage>
</organism>
<keyword evidence="3" id="KW-0472">Membrane</keyword>
<keyword evidence="3" id="KW-1133">Transmembrane helix</keyword>
<dbReference type="Gene3D" id="3.20.20.80">
    <property type="entry name" value="Glycosidases"/>
    <property type="match status" value="1"/>
</dbReference>
<feature type="domain" description="Glycoside hydrolase family 5" evidence="4">
    <location>
        <begin position="517"/>
        <end position="818"/>
    </location>
</feature>
<proteinExistence type="predicted"/>
<dbReference type="Proteomes" id="UP000601223">
    <property type="component" value="Unassembled WGS sequence"/>
</dbReference>
<keyword evidence="3" id="KW-0812">Transmembrane</keyword>
<dbReference type="InterPro" id="IPR001547">
    <property type="entry name" value="Glyco_hydro_5"/>
</dbReference>
<comment type="caution">
    <text evidence="5">The sequence shown here is derived from an EMBL/GenBank/DDBJ whole genome shotgun (WGS) entry which is preliminary data.</text>
</comment>
<gene>
    <name evidence="5" type="ORF">Cba03nite_77550</name>
</gene>
<keyword evidence="1" id="KW-0378">Hydrolase</keyword>
<feature type="transmembrane region" description="Helical" evidence="3">
    <location>
        <begin position="103"/>
        <end position="132"/>
    </location>
</feature>
<dbReference type="AlphaFoldDB" id="A0A8J3JK40"/>
<evidence type="ECO:0000313" key="6">
    <source>
        <dbReference type="Proteomes" id="UP000601223"/>
    </source>
</evidence>
<reference evidence="5 6" key="1">
    <citation type="submission" date="2021-01" db="EMBL/GenBank/DDBJ databases">
        <title>Whole genome shotgun sequence of Catellatospora bangladeshensis NBRC 107357.</title>
        <authorList>
            <person name="Komaki H."/>
            <person name="Tamura T."/>
        </authorList>
    </citation>
    <scope>NUCLEOTIDE SEQUENCE [LARGE SCALE GENOMIC DNA]</scope>
    <source>
        <strain evidence="5 6">NBRC 107357</strain>
    </source>
</reference>
<dbReference type="SUPFAM" id="SSF51445">
    <property type="entry name" value="(Trans)glycosidases"/>
    <property type="match status" value="1"/>
</dbReference>
<evidence type="ECO:0000259" key="4">
    <source>
        <dbReference type="Pfam" id="PF00150"/>
    </source>
</evidence>
<dbReference type="PANTHER" id="PTHR31308">
    <property type="match status" value="1"/>
</dbReference>
<evidence type="ECO:0000256" key="2">
    <source>
        <dbReference type="ARBA" id="ARBA00023295"/>
    </source>
</evidence>
<feature type="transmembrane region" description="Helical" evidence="3">
    <location>
        <begin position="260"/>
        <end position="279"/>
    </location>
</feature>
<dbReference type="EMBL" id="BONF01000069">
    <property type="protein sequence ID" value="GIF86406.1"/>
    <property type="molecule type" value="Genomic_DNA"/>
</dbReference>
<evidence type="ECO:0000256" key="1">
    <source>
        <dbReference type="ARBA" id="ARBA00022801"/>
    </source>
</evidence>
<dbReference type="PANTHER" id="PTHR31308:SF3">
    <property type="entry name" value="ENDOGLYCOCERAMIDASE"/>
    <property type="match status" value="1"/>
</dbReference>
<dbReference type="GO" id="GO:0000272">
    <property type="term" value="P:polysaccharide catabolic process"/>
    <property type="evidence" value="ECO:0007669"/>
    <property type="project" value="InterPro"/>
</dbReference>
<feature type="transmembrane region" description="Helical" evidence="3">
    <location>
        <begin position="425"/>
        <end position="443"/>
    </location>
</feature>
<accession>A0A8J3JK40</accession>
<feature type="transmembrane region" description="Helical" evidence="3">
    <location>
        <begin position="306"/>
        <end position="326"/>
    </location>
</feature>
<feature type="transmembrane region" description="Helical" evidence="3">
    <location>
        <begin position="373"/>
        <end position="405"/>
    </location>
</feature>